<dbReference type="InterPro" id="IPR012347">
    <property type="entry name" value="Ferritin-like"/>
</dbReference>
<dbReference type="GO" id="GO:0004322">
    <property type="term" value="F:ferroxidase activity"/>
    <property type="evidence" value="ECO:0007669"/>
    <property type="project" value="TreeGrafter"/>
</dbReference>
<organism evidence="4">
    <name type="scientific">uncultured bacterium UPO76</name>
    <dbReference type="NCBI Taxonomy" id="1776993"/>
    <lineage>
        <taxon>Bacteria</taxon>
        <taxon>environmental samples</taxon>
    </lineage>
</organism>
<evidence type="ECO:0000313" key="4">
    <source>
        <dbReference type="EMBL" id="AMK59598.1"/>
    </source>
</evidence>
<evidence type="ECO:0000259" key="3">
    <source>
        <dbReference type="PROSITE" id="PS50905"/>
    </source>
</evidence>
<protein>
    <submittedName>
        <fullName evidence="4">Ferritin Dps family protein</fullName>
    </submittedName>
</protein>
<dbReference type="EMBL" id="KU144996">
    <property type="protein sequence ID" value="AMK59598.1"/>
    <property type="molecule type" value="Genomic_DNA"/>
</dbReference>
<dbReference type="PROSITE" id="PS50905">
    <property type="entry name" value="FERRITIN_LIKE"/>
    <property type="match status" value="1"/>
</dbReference>
<dbReference type="AlphaFoldDB" id="A0A140DZY6"/>
<dbReference type="GO" id="GO:0005829">
    <property type="term" value="C:cytosol"/>
    <property type="evidence" value="ECO:0007669"/>
    <property type="project" value="TreeGrafter"/>
</dbReference>
<dbReference type="GO" id="GO:0020037">
    <property type="term" value="F:heme binding"/>
    <property type="evidence" value="ECO:0007669"/>
    <property type="project" value="TreeGrafter"/>
</dbReference>
<accession>A0A140DZY6</accession>
<dbReference type="PANTHER" id="PTHR30295:SF0">
    <property type="entry name" value="BACTERIOFERRITIN"/>
    <property type="match status" value="1"/>
</dbReference>
<keyword evidence="2" id="KW-0408">Iron</keyword>
<dbReference type="InterPro" id="IPR009078">
    <property type="entry name" value="Ferritin-like_SF"/>
</dbReference>
<dbReference type="Pfam" id="PF00210">
    <property type="entry name" value="Ferritin"/>
    <property type="match status" value="1"/>
</dbReference>
<proteinExistence type="predicted"/>
<feature type="domain" description="Ferritin-like diiron" evidence="3">
    <location>
        <begin position="1"/>
        <end position="141"/>
    </location>
</feature>
<dbReference type="Gene3D" id="1.20.1260.10">
    <property type="match status" value="1"/>
</dbReference>
<dbReference type="PANTHER" id="PTHR30295">
    <property type="entry name" value="BACTERIOFERRITIN"/>
    <property type="match status" value="1"/>
</dbReference>
<dbReference type="InterPro" id="IPR008331">
    <property type="entry name" value="Ferritin_DPS_dom"/>
</dbReference>
<sequence>MDNPKLVESLNRMLAQEHACAIRYATHAAIIAGPYSETVSARLKEIETDELLHAEKLRDRILALGGTPTMDVSADDLKPAATLEEILKVNIAEEEAAIRGYTEILEGLSMSNVILFQTIQEIIRDEQEHLEELDALKNPKG</sequence>
<dbReference type="GO" id="GO:0006879">
    <property type="term" value="P:intracellular iron ion homeostasis"/>
    <property type="evidence" value="ECO:0007669"/>
    <property type="project" value="UniProtKB-KW"/>
</dbReference>
<evidence type="ECO:0000256" key="2">
    <source>
        <dbReference type="ARBA" id="ARBA00023004"/>
    </source>
</evidence>
<evidence type="ECO:0000256" key="1">
    <source>
        <dbReference type="ARBA" id="ARBA00022434"/>
    </source>
</evidence>
<dbReference type="InterPro" id="IPR009040">
    <property type="entry name" value="Ferritin-like_diiron"/>
</dbReference>
<name>A0A140DZY6_9BACT</name>
<dbReference type="GO" id="GO:0008199">
    <property type="term" value="F:ferric iron binding"/>
    <property type="evidence" value="ECO:0007669"/>
    <property type="project" value="InterPro"/>
</dbReference>
<dbReference type="SUPFAM" id="SSF47240">
    <property type="entry name" value="Ferritin-like"/>
    <property type="match status" value="1"/>
</dbReference>
<keyword evidence="1" id="KW-0409">Iron storage</keyword>
<reference evidence="4" key="1">
    <citation type="journal article" date="2016" name="Appl. Environ. Microbiol.">
        <title>Functional Metagenomics of a Biostimulated Petroleum-Contaminated Soil Reveals an Extraordinary Diversity of Extradiol Dioxygenases.</title>
        <authorList>
            <person name="Terron-Gonzalez L."/>
            <person name="Martin-Cabello G."/>
            <person name="Ferrer M."/>
            <person name="Santero E."/>
        </authorList>
    </citation>
    <scope>NUCLEOTIDE SEQUENCE</scope>
</reference>